<dbReference type="AlphaFoldDB" id="A0A2I2GEV6"/>
<dbReference type="Proteomes" id="UP000234275">
    <property type="component" value="Unassembled WGS sequence"/>
</dbReference>
<organism evidence="1 2">
    <name type="scientific">Aspergillus steynii IBT 23096</name>
    <dbReference type="NCBI Taxonomy" id="1392250"/>
    <lineage>
        <taxon>Eukaryota</taxon>
        <taxon>Fungi</taxon>
        <taxon>Dikarya</taxon>
        <taxon>Ascomycota</taxon>
        <taxon>Pezizomycotina</taxon>
        <taxon>Eurotiomycetes</taxon>
        <taxon>Eurotiomycetidae</taxon>
        <taxon>Eurotiales</taxon>
        <taxon>Aspergillaceae</taxon>
        <taxon>Aspergillus</taxon>
        <taxon>Aspergillus subgen. Circumdati</taxon>
    </lineage>
</organism>
<keyword evidence="2" id="KW-1185">Reference proteome</keyword>
<comment type="caution">
    <text evidence="1">The sequence shown here is derived from an EMBL/GenBank/DDBJ whole genome shotgun (WGS) entry which is preliminary data.</text>
</comment>
<evidence type="ECO:0000313" key="2">
    <source>
        <dbReference type="Proteomes" id="UP000234275"/>
    </source>
</evidence>
<name>A0A2I2GEV6_9EURO</name>
<gene>
    <name evidence="1" type="ORF">P170DRAFT_433432</name>
</gene>
<dbReference type="EMBL" id="MSFO01000002">
    <property type="protein sequence ID" value="PLB51424.1"/>
    <property type="molecule type" value="Genomic_DNA"/>
</dbReference>
<protein>
    <submittedName>
        <fullName evidence="1">Uncharacterized protein</fullName>
    </submittedName>
</protein>
<dbReference type="OrthoDB" id="4416636at2759"/>
<dbReference type="RefSeq" id="XP_024706726.1">
    <property type="nucleotide sequence ID" value="XM_024848493.1"/>
</dbReference>
<sequence length="197" mass="22031">MYTVASGITLRDAFHLAGSQDLGVTHGHIVTSTLYRQGFMHVNRASLSQQALPDVWNYDFWMHHYHLYERLSHLAATESKLITATMSADTLCKNMILQATLIALYYAAGMRAPKTDSPIRPPIPNNADGRCLTAAMKVKEIAELITHMDVARVCILFPVLHCRSLTCRSLDESLHSLVDLRGGPDFRASSPQQLLRR</sequence>
<dbReference type="GeneID" id="36556192"/>
<proteinExistence type="predicted"/>
<evidence type="ECO:0000313" key="1">
    <source>
        <dbReference type="EMBL" id="PLB51424.1"/>
    </source>
</evidence>
<dbReference type="VEuPathDB" id="FungiDB:P170DRAFT_433432"/>
<accession>A0A2I2GEV6</accession>
<reference evidence="1 2" key="1">
    <citation type="submission" date="2016-12" db="EMBL/GenBank/DDBJ databases">
        <title>The genomes of Aspergillus section Nigri reveals drivers in fungal speciation.</title>
        <authorList>
            <consortium name="DOE Joint Genome Institute"/>
            <person name="Vesth T.C."/>
            <person name="Nybo J."/>
            <person name="Theobald S."/>
            <person name="Brandl J."/>
            <person name="Frisvad J.C."/>
            <person name="Nielsen K.F."/>
            <person name="Lyhne E.K."/>
            <person name="Kogle M.E."/>
            <person name="Kuo A."/>
            <person name="Riley R."/>
            <person name="Clum A."/>
            <person name="Nolan M."/>
            <person name="Lipzen A."/>
            <person name="Salamov A."/>
            <person name="Henrissat B."/>
            <person name="Wiebenga A."/>
            <person name="De Vries R.P."/>
            <person name="Grigoriev I.V."/>
            <person name="Mortensen U.H."/>
            <person name="Andersen M.R."/>
            <person name="Baker S.E."/>
        </authorList>
    </citation>
    <scope>NUCLEOTIDE SEQUENCE [LARGE SCALE GENOMIC DNA]</scope>
    <source>
        <strain evidence="1 2">IBT 23096</strain>
    </source>
</reference>